<evidence type="ECO:0000313" key="3">
    <source>
        <dbReference type="Proteomes" id="UP000649739"/>
    </source>
</evidence>
<accession>A0A8J3F8U6</accession>
<feature type="compositionally biased region" description="Pro residues" evidence="1">
    <location>
        <begin position="1"/>
        <end position="12"/>
    </location>
</feature>
<sequence length="211" mass="19795">MTAAPTPVPTAPPAAGAGGATGPGAPAPRGGRRRAGWVLAAAGLAAAAGCGQVGGEPDPGRGDLPVPAGASLPADAPTDDTARLLPGDAPAPPAAGDPAASDPAGAGEPAGDGSGGVPDRLAAAGAGCPGADALLAALRGNPGLAAAFGNPDRVGAVHCVDRYAFADLDGGAFAVFRADGAAWRAVNAGTARVCDDGVPPAVAAREPRCAR</sequence>
<gene>
    <name evidence="2" type="ORF">GCM10010123_08900</name>
</gene>
<dbReference type="Proteomes" id="UP000649739">
    <property type="component" value="Unassembled WGS sequence"/>
</dbReference>
<dbReference type="EMBL" id="BMQB01000001">
    <property type="protein sequence ID" value="GGJ81310.1"/>
    <property type="molecule type" value="Genomic_DNA"/>
</dbReference>
<name>A0A8J3F8U6_9ACTN</name>
<evidence type="ECO:0000256" key="1">
    <source>
        <dbReference type="SAM" id="MobiDB-lite"/>
    </source>
</evidence>
<feature type="region of interest" description="Disordered" evidence="1">
    <location>
        <begin position="1"/>
        <end position="33"/>
    </location>
</feature>
<dbReference type="AlphaFoldDB" id="A0A8J3F8U6"/>
<keyword evidence="3" id="KW-1185">Reference proteome</keyword>
<feature type="compositionally biased region" description="Low complexity" evidence="1">
    <location>
        <begin position="96"/>
        <end position="107"/>
    </location>
</feature>
<reference evidence="2" key="1">
    <citation type="journal article" date="2014" name="Int. J. Syst. Evol. Microbiol.">
        <title>Complete genome sequence of Corynebacterium casei LMG S-19264T (=DSM 44701T), isolated from a smear-ripened cheese.</title>
        <authorList>
            <consortium name="US DOE Joint Genome Institute (JGI-PGF)"/>
            <person name="Walter F."/>
            <person name="Albersmeier A."/>
            <person name="Kalinowski J."/>
            <person name="Ruckert C."/>
        </authorList>
    </citation>
    <scope>NUCLEOTIDE SEQUENCE</scope>
    <source>
        <strain evidence="2">JCM 3090</strain>
    </source>
</reference>
<comment type="caution">
    <text evidence="2">The sequence shown here is derived from an EMBL/GenBank/DDBJ whole genome shotgun (WGS) entry which is preliminary data.</text>
</comment>
<protein>
    <submittedName>
        <fullName evidence="2">Uncharacterized protein</fullName>
    </submittedName>
</protein>
<organism evidence="2 3">
    <name type="scientific">Pilimelia anulata</name>
    <dbReference type="NCBI Taxonomy" id="53371"/>
    <lineage>
        <taxon>Bacteria</taxon>
        <taxon>Bacillati</taxon>
        <taxon>Actinomycetota</taxon>
        <taxon>Actinomycetes</taxon>
        <taxon>Micromonosporales</taxon>
        <taxon>Micromonosporaceae</taxon>
        <taxon>Pilimelia</taxon>
    </lineage>
</organism>
<feature type="region of interest" description="Disordered" evidence="1">
    <location>
        <begin position="49"/>
        <end position="118"/>
    </location>
</feature>
<reference evidence="2" key="2">
    <citation type="submission" date="2020-09" db="EMBL/GenBank/DDBJ databases">
        <authorList>
            <person name="Sun Q."/>
            <person name="Ohkuma M."/>
        </authorList>
    </citation>
    <scope>NUCLEOTIDE SEQUENCE</scope>
    <source>
        <strain evidence="2">JCM 3090</strain>
    </source>
</reference>
<proteinExistence type="predicted"/>
<evidence type="ECO:0000313" key="2">
    <source>
        <dbReference type="EMBL" id="GGJ81310.1"/>
    </source>
</evidence>